<dbReference type="Pfam" id="PF21760">
    <property type="entry name" value="SecD_1st"/>
    <property type="match status" value="1"/>
</dbReference>
<accession>A0AAT9FGB1</accession>
<keyword evidence="6" id="KW-0811">Translocation</keyword>
<protein>
    <recommendedName>
        <fullName evidence="12">Protein translocase subunit SecDF</fullName>
    </recommendedName>
</protein>
<feature type="domain" description="Protein translocase subunit SecDF P1" evidence="9">
    <location>
        <begin position="103"/>
        <end position="162"/>
    </location>
</feature>
<keyword evidence="2" id="KW-1003">Cell membrane</keyword>
<feature type="transmembrane region" description="Helical" evidence="8">
    <location>
        <begin position="12"/>
        <end position="30"/>
    </location>
</feature>
<dbReference type="Pfam" id="PF22599">
    <property type="entry name" value="SecDF_P1_head"/>
    <property type="match status" value="1"/>
</dbReference>
<evidence type="ECO:0000256" key="2">
    <source>
        <dbReference type="ARBA" id="ARBA00022475"/>
    </source>
</evidence>
<organism evidence="11">
    <name type="scientific">Oceaniferula spumae</name>
    <dbReference type="NCBI Taxonomy" id="2979115"/>
    <lineage>
        <taxon>Bacteria</taxon>
        <taxon>Pseudomonadati</taxon>
        <taxon>Verrucomicrobiota</taxon>
        <taxon>Verrucomicrobiia</taxon>
        <taxon>Verrucomicrobiales</taxon>
        <taxon>Verrucomicrobiaceae</taxon>
        <taxon>Oceaniferula</taxon>
    </lineage>
</organism>
<evidence type="ECO:0008006" key="12">
    <source>
        <dbReference type="Google" id="ProtNLM"/>
    </source>
</evidence>
<dbReference type="GO" id="GO:0015031">
    <property type="term" value="P:protein transport"/>
    <property type="evidence" value="ECO:0007669"/>
    <property type="project" value="UniProtKB-KW"/>
</dbReference>
<dbReference type="InterPro" id="IPR054384">
    <property type="entry name" value="SecDF_P1_head"/>
</dbReference>
<dbReference type="AlphaFoldDB" id="A0AAT9FGB1"/>
<dbReference type="KEGG" id="osu:NT6N_00380"/>
<dbReference type="EMBL" id="AP026866">
    <property type="protein sequence ID" value="BDS04998.1"/>
    <property type="molecule type" value="Genomic_DNA"/>
</dbReference>
<name>A0AAT9FGB1_9BACT</name>
<evidence type="ECO:0000313" key="11">
    <source>
        <dbReference type="EMBL" id="BDS04998.1"/>
    </source>
</evidence>
<reference evidence="11" key="1">
    <citation type="submission" date="2024-07" db="EMBL/GenBank/DDBJ databases">
        <title>Complete genome sequence of Verrucomicrobiaceae bacterium NT6N.</title>
        <authorList>
            <person name="Huang C."/>
            <person name="Takami H."/>
            <person name="Hamasaki K."/>
        </authorList>
    </citation>
    <scope>NUCLEOTIDE SEQUENCE</scope>
    <source>
        <strain evidence="11">NT6N</strain>
    </source>
</reference>
<evidence type="ECO:0000259" key="9">
    <source>
        <dbReference type="Pfam" id="PF21760"/>
    </source>
</evidence>
<dbReference type="PANTHER" id="PTHR30081">
    <property type="entry name" value="PROTEIN-EXPORT MEMBRANE PROTEIN SEC"/>
    <property type="match status" value="1"/>
</dbReference>
<dbReference type="InterPro" id="IPR048631">
    <property type="entry name" value="SecD_1st"/>
</dbReference>
<keyword evidence="4" id="KW-0653">Protein transport</keyword>
<dbReference type="InterPro" id="IPR022813">
    <property type="entry name" value="SecD/SecF_arch_bac"/>
</dbReference>
<dbReference type="Gene3D" id="3.30.70.3400">
    <property type="match status" value="1"/>
</dbReference>
<dbReference type="Gene3D" id="3.30.1360.200">
    <property type="match status" value="1"/>
</dbReference>
<evidence type="ECO:0000256" key="6">
    <source>
        <dbReference type="ARBA" id="ARBA00023010"/>
    </source>
</evidence>
<gene>
    <name evidence="11" type="ORF">NT6N_00380</name>
</gene>
<evidence type="ECO:0000256" key="1">
    <source>
        <dbReference type="ARBA" id="ARBA00022448"/>
    </source>
</evidence>
<keyword evidence="5 8" id="KW-1133">Transmembrane helix</keyword>
<sequence>MLTASLFSDERLQVYLAGVALLTIFIWFFTSKRGPKVRIFVSALLSTVCLAFILNQTLLKNQPIDPDAPKATVEQIGGNILTVRILPGTDNTGQLVAVTQDVVDQTIKSVENRLQQIGFTNIRVKHDANDIIRVELAGSSSEEAQQASTLLQKFAKLEFKSLHPDSRVLADRVAADPDNEIIPGYDLAVLRDTDEEGRVTSENILIARRPALNGSYIVHAQELYGPYEGQLSVELSQAGGSKMLALTESMTHGRDRLAIVLDDEVLTAPVVQDAISSKFQISGLSDAAEAKSLAAALLNPLTHPLRVEELRSVSAELAKSSPTSAEKE</sequence>
<evidence type="ECO:0000259" key="10">
    <source>
        <dbReference type="Pfam" id="PF22599"/>
    </source>
</evidence>
<evidence type="ECO:0000256" key="4">
    <source>
        <dbReference type="ARBA" id="ARBA00022927"/>
    </source>
</evidence>
<dbReference type="PANTHER" id="PTHR30081:SF1">
    <property type="entry name" value="PROTEIN TRANSLOCASE SUBUNIT SECD"/>
    <property type="match status" value="1"/>
</dbReference>
<keyword evidence="3 8" id="KW-0812">Transmembrane</keyword>
<evidence type="ECO:0000256" key="5">
    <source>
        <dbReference type="ARBA" id="ARBA00022989"/>
    </source>
</evidence>
<keyword evidence="7 8" id="KW-0472">Membrane</keyword>
<proteinExistence type="predicted"/>
<dbReference type="GO" id="GO:0005886">
    <property type="term" value="C:plasma membrane"/>
    <property type="evidence" value="ECO:0007669"/>
    <property type="project" value="TreeGrafter"/>
</dbReference>
<keyword evidence="1" id="KW-0813">Transport</keyword>
<evidence type="ECO:0000256" key="7">
    <source>
        <dbReference type="ARBA" id="ARBA00023136"/>
    </source>
</evidence>
<feature type="domain" description="SecDF P1 head subdomain" evidence="10">
    <location>
        <begin position="200"/>
        <end position="297"/>
    </location>
</feature>
<evidence type="ECO:0000256" key="8">
    <source>
        <dbReference type="SAM" id="Phobius"/>
    </source>
</evidence>
<feature type="transmembrane region" description="Helical" evidence="8">
    <location>
        <begin position="37"/>
        <end position="54"/>
    </location>
</feature>
<evidence type="ECO:0000256" key="3">
    <source>
        <dbReference type="ARBA" id="ARBA00022692"/>
    </source>
</evidence>